<dbReference type="InterPro" id="IPR027417">
    <property type="entry name" value="P-loop_NTPase"/>
</dbReference>
<dbReference type="GO" id="GO:0006281">
    <property type="term" value="P:DNA repair"/>
    <property type="evidence" value="ECO:0007669"/>
    <property type="project" value="TreeGrafter"/>
</dbReference>
<organism evidence="5 6">
    <name type="scientific">Paramagnetospirillum magneticum (strain ATCC 700264 / AMB-1)</name>
    <name type="common">Magnetospirillum magneticum</name>
    <dbReference type="NCBI Taxonomy" id="342108"/>
    <lineage>
        <taxon>Bacteria</taxon>
        <taxon>Pseudomonadati</taxon>
        <taxon>Pseudomonadota</taxon>
        <taxon>Alphaproteobacteria</taxon>
        <taxon>Rhodospirillales</taxon>
        <taxon>Magnetospirillaceae</taxon>
        <taxon>Paramagnetospirillum</taxon>
    </lineage>
</organism>
<dbReference type="InterPro" id="IPR001650">
    <property type="entry name" value="Helicase_C-like"/>
</dbReference>
<dbReference type="GO" id="GO:0004386">
    <property type="term" value="F:helicase activity"/>
    <property type="evidence" value="ECO:0007669"/>
    <property type="project" value="UniProtKB-KW"/>
</dbReference>
<dbReference type="CDD" id="cd18793">
    <property type="entry name" value="SF2_C_SNF"/>
    <property type="match status" value="1"/>
</dbReference>
<dbReference type="PROSITE" id="PS51192">
    <property type="entry name" value="HELICASE_ATP_BIND_1"/>
    <property type="match status" value="1"/>
</dbReference>
<feature type="domain" description="Helicase C-terminal" evidence="4">
    <location>
        <begin position="553"/>
        <end position="695"/>
    </location>
</feature>
<dbReference type="GO" id="GO:0005524">
    <property type="term" value="F:ATP binding"/>
    <property type="evidence" value="ECO:0007669"/>
    <property type="project" value="InterPro"/>
</dbReference>
<proteinExistence type="predicted"/>
<keyword evidence="6" id="KW-1185">Reference proteome</keyword>
<keyword evidence="5" id="KW-0547">Nucleotide-binding</keyword>
<evidence type="ECO:0000313" key="6">
    <source>
        <dbReference type="Proteomes" id="UP000007058"/>
    </source>
</evidence>
<feature type="region of interest" description="Disordered" evidence="2">
    <location>
        <begin position="708"/>
        <end position="740"/>
    </location>
</feature>
<reference evidence="5 6" key="1">
    <citation type="journal article" date="2005" name="DNA Res.">
        <title>Complete genome sequence of the facultative anaerobic magnetotactic bacterium Magnetospirillum sp. strain AMB-1.</title>
        <authorList>
            <person name="Matsunaga T."/>
            <person name="Okamura Y."/>
            <person name="Fukuda Y."/>
            <person name="Wahyudi A.T."/>
            <person name="Murase Y."/>
            <person name="Takeyama H."/>
        </authorList>
    </citation>
    <scope>NUCLEOTIDE SEQUENCE [LARGE SCALE GENOMIC DNA]</scope>
    <source>
        <strain evidence="6">ATCC 700264 / AMB-1</strain>
    </source>
</reference>
<dbReference type="Gene3D" id="3.40.50.300">
    <property type="entry name" value="P-loop containing nucleotide triphosphate hydrolases"/>
    <property type="match status" value="1"/>
</dbReference>
<keyword evidence="1" id="KW-0378">Hydrolase</keyword>
<keyword evidence="5" id="KW-0067">ATP-binding</keyword>
<dbReference type="Proteomes" id="UP000007058">
    <property type="component" value="Chromosome"/>
</dbReference>
<keyword evidence="5" id="KW-0347">Helicase</keyword>
<dbReference type="SUPFAM" id="SSF52540">
    <property type="entry name" value="P-loop containing nucleoside triphosphate hydrolases"/>
    <property type="match status" value="2"/>
</dbReference>
<dbReference type="InterPro" id="IPR000330">
    <property type="entry name" value="SNF2_N"/>
</dbReference>
<protein>
    <submittedName>
        <fullName evidence="5">Superfamily II DNA/RNA helicase</fullName>
    </submittedName>
</protein>
<accession>Q2W8W5</accession>
<dbReference type="Gene3D" id="3.40.50.10810">
    <property type="entry name" value="Tandem AAA-ATPase domain"/>
    <property type="match status" value="1"/>
</dbReference>
<evidence type="ECO:0000259" key="3">
    <source>
        <dbReference type="PROSITE" id="PS51192"/>
    </source>
</evidence>
<sequence>MRKRGGSVGIEVNGDSRRITMISPFNHYLVQWQRELIGDQWLEDKRMRVCLFCLENAIAVMKLAAEFGLTLPDDWEKAIVDARPVRRFEIVGPSVILHGASRRDIPDNRWEDGLDSDYKLFRLDYEKGRCIITSAASSWALRRLHGLLDQRGYRDQIGFSNLMRRIPSLVREENRRAESAGALTPINGQPILEGLPSATAARIKPHQIVGIEQILKGGVAGAGNSEIILADEQGLGKTLTALAALEIADAWPAVIITPAVAKLNWADEAADWLPHRRIHVIGVGARAAGVPLSDAEIIILNYEVTKANLDALIAIQPQALVCDEAQYLKTYNSARTEAVKALLEKTKPTIRLLMTGTPIINKPRELLTLLTLLPVSLGAMGGFWHFAVRYCGAKRRRIGYGSEFIDFSGAENTEELADRVRRVCLLRREKKQVLPDLADKLWCQADVGLANRYEYDDANRNLMTWMTQYRPQQAEDILEARRARHRALLAELDALEASGDDDEDEMYLLVNQISLLEFGLGELGQADLDEALRRVSVLRQLTGIGKIPAAVTWVEHFLVSKPSEKLIIFAHHIEVQQQLQVAFSDALVIDGKTSATARRKAVKAFQAEGGPRLIICSLRAAQTALTLTRARHVLFVELDWTPSGIEQAADRAHRIGQDGQVEITLMVAPGSLDDRMLEVITRKRVIIRSVMANDTASMAAPFGLRRDGLPRMQAAGPGRPKTLSEEERKQRNAAAKAAWRERNRGKMQGYTKLWRAKKRV</sequence>
<dbReference type="PANTHER" id="PTHR45766:SF6">
    <property type="entry name" value="SWI_SNF-RELATED MATRIX-ASSOCIATED ACTIN-DEPENDENT REGULATOR OF CHROMATIN SUBFAMILY A-LIKE PROTEIN 1"/>
    <property type="match status" value="1"/>
</dbReference>
<dbReference type="Pfam" id="PF00271">
    <property type="entry name" value="Helicase_C"/>
    <property type="match status" value="1"/>
</dbReference>
<evidence type="ECO:0000256" key="2">
    <source>
        <dbReference type="SAM" id="MobiDB-lite"/>
    </source>
</evidence>
<dbReference type="InterPro" id="IPR049730">
    <property type="entry name" value="SNF2/RAD54-like_C"/>
</dbReference>
<dbReference type="Pfam" id="PF00176">
    <property type="entry name" value="SNF2-rel_dom"/>
    <property type="match status" value="1"/>
</dbReference>
<dbReference type="STRING" id="342108.amb0906"/>
<dbReference type="GO" id="GO:0016787">
    <property type="term" value="F:hydrolase activity"/>
    <property type="evidence" value="ECO:0007669"/>
    <property type="project" value="UniProtKB-KW"/>
</dbReference>
<dbReference type="PANTHER" id="PTHR45766">
    <property type="entry name" value="DNA ANNEALING HELICASE AND ENDONUCLEASE ZRANB3 FAMILY MEMBER"/>
    <property type="match status" value="1"/>
</dbReference>
<dbReference type="GO" id="GO:0031297">
    <property type="term" value="P:replication fork processing"/>
    <property type="evidence" value="ECO:0007669"/>
    <property type="project" value="TreeGrafter"/>
</dbReference>
<feature type="domain" description="Helicase ATP-binding" evidence="3">
    <location>
        <begin position="218"/>
        <end position="376"/>
    </location>
</feature>
<dbReference type="PROSITE" id="PS51194">
    <property type="entry name" value="HELICASE_CTER"/>
    <property type="match status" value="1"/>
</dbReference>
<dbReference type="EMBL" id="AP007255">
    <property type="protein sequence ID" value="BAE49710.1"/>
    <property type="molecule type" value="Genomic_DNA"/>
</dbReference>
<evidence type="ECO:0000256" key="1">
    <source>
        <dbReference type="ARBA" id="ARBA00022801"/>
    </source>
</evidence>
<dbReference type="InterPro" id="IPR038718">
    <property type="entry name" value="SNF2-like_sf"/>
</dbReference>
<name>Q2W8W5_PARM1</name>
<gene>
    <name evidence="5" type="ordered locus">amb0906</name>
</gene>
<dbReference type="SMART" id="SM00487">
    <property type="entry name" value="DEXDc"/>
    <property type="match status" value="1"/>
</dbReference>
<dbReference type="KEGG" id="mag:amb0906"/>
<dbReference type="SMART" id="SM00490">
    <property type="entry name" value="HELICc"/>
    <property type="match status" value="1"/>
</dbReference>
<dbReference type="InterPro" id="IPR014001">
    <property type="entry name" value="Helicase_ATP-bd"/>
</dbReference>
<dbReference type="AlphaFoldDB" id="Q2W8W5"/>
<dbReference type="HOGENOM" id="CLU_000315_33_4_5"/>
<evidence type="ECO:0000259" key="4">
    <source>
        <dbReference type="PROSITE" id="PS51194"/>
    </source>
</evidence>
<evidence type="ECO:0000313" key="5">
    <source>
        <dbReference type="EMBL" id="BAE49710.1"/>
    </source>
</evidence>